<dbReference type="Proteomes" id="UP001652625">
    <property type="component" value="Chromosome 08"/>
</dbReference>
<reference evidence="3" key="1">
    <citation type="submission" date="2025-08" db="UniProtKB">
        <authorList>
            <consortium name="RefSeq"/>
        </authorList>
    </citation>
    <scope>IDENTIFICATION</scope>
</reference>
<dbReference type="Gene3D" id="3.60.10.10">
    <property type="entry name" value="Endonuclease/exonuclease/phosphatase"/>
    <property type="match status" value="1"/>
</dbReference>
<feature type="signal peptide" evidence="1">
    <location>
        <begin position="1"/>
        <end position="16"/>
    </location>
</feature>
<dbReference type="GeneID" id="136082952"/>
<dbReference type="RefSeq" id="XP_065658442.1">
    <property type="nucleotide sequence ID" value="XM_065802370.1"/>
</dbReference>
<dbReference type="SUPFAM" id="SSF56219">
    <property type="entry name" value="DNase I-like"/>
    <property type="match status" value="1"/>
</dbReference>
<proteinExistence type="predicted"/>
<organism evidence="2 3">
    <name type="scientific">Hydra vulgaris</name>
    <name type="common">Hydra</name>
    <name type="synonym">Hydra attenuata</name>
    <dbReference type="NCBI Taxonomy" id="6087"/>
    <lineage>
        <taxon>Eukaryota</taxon>
        <taxon>Metazoa</taxon>
        <taxon>Cnidaria</taxon>
        <taxon>Hydrozoa</taxon>
        <taxon>Hydroidolina</taxon>
        <taxon>Anthoathecata</taxon>
        <taxon>Aplanulata</taxon>
        <taxon>Hydridae</taxon>
        <taxon>Hydra</taxon>
    </lineage>
</organism>
<feature type="chain" id="PRO_5045390963" evidence="1">
    <location>
        <begin position="17"/>
        <end position="214"/>
    </location>
</feature>
<keyword evidence="1" id="KW-0732">Signal</keyword>
<evidence type="ECO:0000256" key="1">
    <source>
        <dbReference type="SAM" id="SignalP"/>
    </source>
</evidence>
<dbReference type="InterPro" id="IPR036691">
    <property type="entry name" value="Endo/exonu/phosph_ase_sf"/>
</dbReference>
<protein>
    <submittedName>
        <fullName evidence="3">Uncharacterized protein LOC136082952</fullName>
    </submittedName>
</protein>
<accession>A0ABM4C9V2</accession>
<gene>
    <name evidence="3" type="primary">LOC136082952</name>
</gene>
<evidence type="ECO:0000313" key="2">
    <source>
        <dbReference type="Proteomes" id="UP001652625"/>
    </source>
</evidence>
<name>A0ABM4C9V2_HYDVU</name>
<keyword evidence="2" id="KW-1185">Reference proteome</keyword>
<evidence type="ECO:0000313" key="3">
    <source>
        <dbReference type="RefSeq" id="XP_065658442.1"/>
    </source>
</evidence>
<sequence length="214" mass="24959">MDLLLEALFVFVKVICVKLEIDGVVMNVISVYAPQVSCYKEEKEEFWRELDEVVLQVPIKERTILGADFNGHVGEGNSGDEELMGRKILGVTSGQKKIDKETWWWNEEVQESLREKRLAKKNWHLQQDEESRQKYKEMCGKTKRAVAKAKEKAYSNLYEKLNTKEGEKDLFRLAKQRNRDVQDVQQVRMINDKDGNVLSSEESVLGRWKEYLGN</sequence>